<protein>
    <submittedName>
        <fullName evidence="2">Uncharacterized protein</fullName>
    </submittedName>
</protein>
<evidence type="ECO:0000256" key="1">
    <source>
        <dbReference type="SAM" id="MobiDB-lite"/>
    </source>
</evidence>
<reference evidence="2" key="2">
    <citation type="submission" date="2018-03" db="EMBL/GenBank/DDBJ databases">
        <title>The Triticum urartu genome reveals the dynamic nature of wheat genome evolution.</title>
        <authorList>
            <person name="Ling H."/>
            <person name="Ma B."/>
            <person name="Shi X."/>
            <person name="Liu H."/>
            <person name="Dong L."/>
            <person name="Sun H."/>
            <person name="Cao Y."/>
            <person name="Gao Q."/>
            <person name="Zheng S."/>
            <person name="Li Y."/>
            <person name="Yu Y."/>
            <person name="Du H."/>
            <person name="Qi M."/>
            <person name="Li Y."/>
            <person name="Yu H."/>
            <person name="Cui Y."/>
            <person name="Wang N."/>
            <person name="Chen C."/>
            <person name="Wu H."/>
            <person name="Zhao Y."/>
            <person name="Zhang J."/>
            <person name="Li Y."/>
            <person name="Zhou W."/>
            <person name="Zhang B."/>
            <person name="Hu W."/>
            <person name="Eijk M."/>
            <person name="Tang J."/>
            <person name="Witsenboer H."/>
            <person name="Zhao S."/>
            <person name="Li Z."/>
            <person name="Zhang A."/>
            <person name="Wang D."/>
            <person name="Liang C."/>
        </authorList>
    </citation>
    <scope>NUCLEOTIDE SEQUENCE [LARGE SCALE GENOMIC DNA]</scope>
    <source>
        <strain evidence="2">cv. G1812</strain>
    </source>
</reference>
<proteinExistence type="predicted"/>
<accession>A0A8R7JYJ3</accession>
<evidence type="ECO:0000313" key="2">
    <source>
        <dbReference type="EnsemblPlants" id="TuG1812G0100001881.01.T01.cds269377"/>
    </source>
</evidence>
<feature type="compositionally biased region" description="Polar residues" evidence="1">
    <location>
        <begin position="1"/>
        <end position="10"/>
    </location>
</feature>
<organism evidence="2 3">
    <name type="scientific">Triticum urartu</name>
    <name type="common">Red wild einkorn</name>
    <name type="synonym">Crithodium urartu</name>
    <dbReference type="NCBI Taxonomy" id="4572"/>
    <lineage>
        <taxon>Eukaryota</taxon>
        <taxon>Viridiplantae</taxon>
        <taxon>Streptophyta</taxon>
        <taxon>Embryophyta</taxon>
        <taxon>Tracheophyta</taxon>
        <taxon>Spermatophyta</taxon>
        <taxon>Magnoliopsida</taxon>
        <taxon>Liliopsida</taxon>
        <taxon>Poales</taxon>
        <taxon>Poaceae</taxon>
        <taxon>BOP clade</taxon>
        <taxon>Pooideae</taxon>
        <taxon>Triticodae</taxon>
        <taxon>Triticeae</taxon>
        <taxon>Triticinae</taxon>
        <taxon>Triticum</taxon>
    </lineage>
</organism>
<dbReference type="EnsemblPlants" id="TuG1812G0100001881.01.T01">
    <property type="protein sequence ID" value="TuG1812G0100001881.01.T01.cds269377"/>
    <property type="gene ID" value="TuG1812G0100001881.01"/>
</dbReference>
<keyword evidence="3" id="KW-1185">Reference proteome</keyword>
<reference evidence="2" key="3">
    <citation type="submission" date="2022-06" db="UniProtKB">
        <authorList>
            <consortium name="EnsemblPlants"/>
        </authorList>
    </citation>
    <scope>IDENTIFICATION</scope>
</reference>
<evidence type="ECO:0000313" key="3">
    <source>
        <dbReference type="Proteomes" id="UP000015106"/>
    </source>
</evidence>
<dbReference type="Proteomes" id="UP000015106">
    <property type="component" value="Chromosome 1"/>
</dbReference>
<sequence length="32" mass="3569">MHCSLVQPSSKTRHYGTVSGEGFPPAKPNIWR</sequence>
<dbReference type="AlphaFoldDB" id="A0A8R7JYJ3"/>
<feature type="region of interest" description="Disordered" evidence="1">
    <location>
        <begin position="1"/>
        <end position="32"/>
    </location>
</feature>
<reference evidence="3" key="1">
    <citation type="journal article" date="2013" name="Nature">
        <title>Draft genome of the wheat A-genome progenitor Triticum urartu.</title>
        <authorList>
            <person name="Ling H.Q."/>
            <person name="Zhao S."/>
            <person name="Liu D."/>
            <person name="Wang J."/>
            <person name="Sun H."/>
            <person name="Zhang C."/>
            <person name="Fan H."/>
            <person name="Li D."/>
            <person name="Dong L."/>
            <person name="Tao Y."/>
            <person name="Gao C."/>
            <person name="Wu H."/>
            <person name="Li Y."/>
            <person name="Cui Y."/>
            <person name="Guo X."/>
            <person name="Zheng S."/>
            <person name="Wang B."/>
            <person name="Yu K."/>
            <person name="Liang Q."/>
            <person name="Yang W."/>
            <person name="Lou X."/>
            <person name="Chen J."/>
            <person name="Feng M."/>
            <person name="Jian J."/>
            <person name="Zhang X."/>
            <person name="Luo G."/>
            <person name="Jiang Y."/>
            <person name="Liu J."/>
            <person name="Wang Z."/>
            <person name="Sha Y."/>
            <person name="Zhang B."/>
            <person name="Wu H."/>
            <person name="Tang D."/>
            <person name="Shen Q."/>
            <person name="Xue P."/>
            <person name="Zou S."/>
            <person name="Wang X."/>
            <person name="Liu X."/>
            <person name="Wang F."/>
            <person name="Yang Y."/>
            <person name="An X."/>
            <person name="Dong Z."/>
            <person name="Zhang K."/>
            <person name="Zhang X."/>
            <person name="Luo M.C."/>
            <person name="Dvorak J."/>
            <person name="Tong Y."/>
            <person name="Wang J."/>
            <person name="Yang H."/>
            <person name="Li Z."/>
            <person name="Wang D."/>
            <person name="Zhang A."/>
            <person name="Wang J."/>
        </authorList>
    </citation>
    <scope>NUCLEOTIDE SEQUENCE</scope>
    <source>
        <strain evidence="3">cv. G1812</strain>
    </source>
</reference>
<dbReference type="Gramene" id="TuG1812G0100001881.01.T01">
    <property type="protein sequence ID" value="TuG1812G0100001881.01.T01.cds269377"/>
    <property type="gene ID" value="TuG1812G0100001881.01"/>
</dbReference>
<name>A0A8R7JYJ3_TRIUA</name>